<organism evidence="1 2">
    <name type="scientific">Candidatus Nomurabacteria bacterium GWB1_40_6</name>
    <dbReference type="NCBI Taxonomy" id="1801727"/>
    <lineage>
        <taxon>Bacteria</taxon>
        <taxon>Candidatus Nomuraibacteriota</taxon>
    </lineage>
</organism>
<dbReference type="Proteomes" id="UP000176484">
    <property type="component" value="Unassembled WGS sequence"/>
</dbReference>
<accession>A0A1F6TPI8</accession>
<evidence type="ECO:0000313" key="1">
    <source>
        <dbReference type="EMBL" id="OGI47030.1"/>
    </source>
</evidence>
<name>A0A1F6TPI8_9BACT</name>
<comment type="caution">
    <text evidence="1">The sequence shown here is derived from an EMBL/GenBank/DDBJ whole genome shotgun (WGS) entry which is preliminary data.</text>
</comment>
<gene>
    <name evidence="1" type="ORF">A2121_02610</name>
</gene>
<dbReference type="AlphaFoldDB" id="A0A1F6TPI8"/>
<protein>
    <submittedName>
        <fullName evidence="1">Uncharacterized protein</fullName>
    </submittedName>
</protein>
<dbReference type="EMBL" id="MFTD01000005">
    <property type="protein sequence ID" value="OGI47030.1"/>
    <property type="molecule type" value="Genomic_DNA"/>
</dbReference>
<reference evidence="1 2" key="1">
    <citation type="journal article" date="2016" name="Nat. Commun.">
        <title>Thousands of microbial genomes shed light on interconnected biogeochemical processes in an aquifer system.</title>
        <authorList>
            <person name="Anantharaman K."/>
            <person name="Brown C.T."/>
            <person name="Hug L.A."/>
            <person name="Sharon I."/>
            <person name="Castelle C.J."/>
            <person name="Probst A.J."/>
            <person name="Thomas B.C."/>
            <person name="Singh A."/>
            <person name="Wilkins M.J."/>
            <person name="Karaoz U."/>
            <person name="Brodie E.L."/>
            <person name="Williams K.H."/>
            <person name="Hubbard S.S."/>
            <person name="Banfield J.F."/>
        </authorList>
    </citation>
    <scope>NUCLEOTIDE SEQUENCE [LARGE SCALE GENOMIC DNA]</scope>
</reference>
<proteinExistence type="predicted"/>
<evidence type="ECO:0000313" key="2">
    <source>
        <dbReference type="Proteomes" id="UP000176484"/>
    </source>
</evidence>
<sequence length="106" mass="12143">MSDKNYTGIAISGETLSIDIMLPEQDPDDIRKKIAEELKIETGDMFIPFRYTQEGNNGIDFGEHGRRWHIRVVIDMSQKDDFYNSLRIFCKGHNLSFNGIGCSALR</sequence>